<keyword evidence="3" id="KW-1185">Reference proteome</keyword>
<proteinExistence type="predicted"/>
<evidence type="ECO:0000313" key="3">
    <source>
        <dbReference type="Proteomes" id="UP000002051"/>
    </source>
</evidence>
<gene>
    <name evidence="1" type="ordered locus">MTR_4g129207</name>
</gene>
<dbReference type="EMBL" id="CM001220">
    <property type="protein sequence ID" value="KEH32571.1"/>
    <property type="molecule type" value="Genomic_DNA"/>
</dbReference>
<protein>
    <submittedName>
        <fullName evidence="1 2">Uncharacterized protein</fullName>
    </submittedName>
</protein>
<evidence type="ECO:0000313" key="2">
    <source>
        <dbReference type="EnsemblPlants" id="KEH32571"/>
    </source>
</evidence>
<sequence length="66" mass="7810">MDLKRHGSGRYFSLMKEPTTIKQQQHLLTIIPTRLYHWRQTCEVFDDVTATLSLITLKRDIVQHSL</sequence>
<reference evidence="1 3" key="1">
    <citation type="journal article" date="2011" name="Nature">
        <title>The Medicago genome provides insight into the evolution of rhizobial symbioses.</title>
        <authorList>
            <person name="Young N.D."/>
            <person name="Debelle F."/>
            <person name="Oldroyd G.E."/>
            <person name="Geurts R."/>
            <person name="Cannon S.B."/>
            <person name="Udvardi M.K."/>
            <person name="Benedito V.A."/>
            <person name="Mayer K.F."/>
            <person name="Gouzy J."/>
            <person name="Schoof H."/>
            <person name="Van de Peer Y."/>
            <person name="Proost S."/>
            <person name="Cook D.R."/>
            <person name="Meyers B.C."/>
            <person name="Spannagl M."/>
            <person name="Cheung F."/>
            <person name="De Mita S."/>
            <person name="Krishnakumar V."/>
            <person name="Gundlach H."/>
            <person name="Zhou S."/>
            <person name="Mudge J."/>
            <person name="Bharti A.K."/>
            <person name="Murray J.D."/>
            <person name="Naoumkina M.A."/>
            <person name="Rosen B."/>
            <person name="Silverstein K.A."/>
            <person name="Tang H."/>
            <person name="Rombauts S."/>
            <person name="Zhao P.X."/>
            <person name="Zhou P."/>
            <person name="Barbe V."/>
            <person name="Bardou P."/>
            <person name="Bechner M."/>
            <person name="Bellec A."/>
            <person name="Berger A."/>
            <person name="Berges H."/>
            <person name="Bidwell S."/>
            <person name="Bisseling T."/>
            <person name="Choisne N."/>
            <person name="Couloux A."/>
            <person name="Denny R."/>
            <person name="Deshpande S."/>
            <person name="Dai X."/>
            <person name="Doyle J.J."/>
            <person name="Dudez A.M."/>
            <person name="Farmer A.D."/>
            <person name="Fouteau S."/>
            <person name="Franken C."/>
            <person name="Gibelin C."/>
            <person name="Gish J."/>
            <person name="Goldstein S."/>
            <person name="Gonzalez A.J."/>
            <person name="Green P.J."/>
            <person name="Hallab A."/>
            <person name="Hartog M."/>
            <person name="Hua A."/>
            <person name="Humphray S.J."/>
            <person name="Jeong D.H."/>
            <person name="Jing Y."/>
            <person name="Jocker A."/>
            <person name="Kenton S.M."/>
            <person name="Kim D.J."/>
            <person name="Klee K."/>
            <person name="Lai H."/>
            <person name="Lang C."/>
            <person name="Lin S."/>
            <person name="Macmil S.L."/>
            <person name="Magdelenat G."/>
            <person name="Matthews L."/>
            <person name="McCorrison J."/>
            <person name="Monaghan E.L."/>
            <person name="Mun J.H."/>
            <person name="Najar F.Z."/>
            <person name="Nicholson C."/>
            <person name="Noirot C."/>
            <person name="O'Bleness M."/>
            <person name="Paule C.R."/>
            <person name="Poulain J."/>
            <person name="Prion F."/>
            <person name="Qin B."/>
            <person name="Qu C."/>
            <person name="Retzel E.F."/>
            <person name="Riddle C."/>
            <person name="Sallet E."/>
            <person name="Samain S."/>
            <person name="Samson N."/>
            <person name="Sanders I."/>
            <person name="Saurat O."/>
            <person name="Scarpelli C."/>
            <person name="Schiex T."/>
            <person name="Segurens B."/>
            <person name="Severin A.J."/>
            <person name="Sherrier D.J."/>
            <person name="Shi R."/>
            <person name="Sims S."/>
            <person name="Singer S.R."/>
            <person name="Sinharoy S."/>
            <person name="Sterck L."/>
            <person name="Viollet A."/>
            <person name="Wang B.B."/>
            <person name="Wang K."/>
            <person name="Wang M."/>
            <person name="Wang X."/>
            <person name="Warfsmann J."/>
            <person name="Weissenbach J."/>
            <person name="White D.D."/>
            <person name="White J.D."/>
            <person name="Wiley G.B."/>
            <person name="Wincker P."/>
            <person name="Xing Y."/>
            <person name="Yang L."/>
            <person name="Yao Z."/>
            <person name="Ying F."/>
            <person name="Zhai J."/>
            <person name="Zhou L."/>
            <person name="Zuber A."/>
            <person name="Denarie J."/>
            <person name="Dixon R.A."/>
            <person name="May G.D."/>
            <person name="Schwartz D.C."/>
            <person name="Rogers J."/>
            <person name="Quetier F."/>
            <person name="Town C.D."/>
            <person name="Roe B.A."/>
        </authorList>
    </citation>
    <scope>NUCLEOTIDE SEQUENCE [LARGE SCALE GENOMIC DNA]</scope>
    <source>
        <strain evidence="1">A17</strain>
        <strain evidence="2 3">cv. Jemalong A17</strain>
    </source>
</reference>
<organism evidence="1 3">
    <name type="scientific">Medicago truncatula</name>
    <name type="common">Barrel medic</name>
    <name type="synonym">Medicago tribuloides</name>
    <dbReference type="NCBI Taxonomy" id="3880"/>
    <lineage>
        <taxon>Eukaryota</taxon>
        <taxon>Viridiplantae</taxon>
        <taxon>Streptophyta</taxon>
        <taxon>Embryophyta</taxon>
        <taxon>Tracheophyta</taxon>
        <taxon>Spermatophyta</taxon>
        <taxon>Magnoliopsida</taxon>
        <taxon>eudicotyledons</taxon>
        <taxon>Gunneridae</taxon>
        <taxon>Pentapetalae</taxon>
        <taxon>rosids</taxon>
        <taxon>fabids</taxon>
        <taxon>Fabales</taxon>
        <taxon>Fabaceae</taxon>
        <taxon>Papilionoideae</taxon>
        <taxon>50 kb inversion clade</taxon>
        <taxon>NPAAA clade</taxon>
        <taxon>Hologalegina</taxon>
        <taxon>IRL clade</taxon>
        <taxon>Trifolieae</taxon>
        <taxon>Medicago</taxon>
    </lineage>
</organism>
<accession>A0A072UTA0</accession>
<dbReference type="EnsemblPlants" id="KEH32571">
    <property type="protein sequence ID" value="KEH32571"/>
    <property type="gene ID" value="MTR_4g129207"/>
</dbReference>
<dbReference type="AlphaFoldDB" id="A0A072UTA0"/>
<reference evidence="1 3" key="2">
    <citation type="journal article" date="2014" name="BMC Genomics">
        <title>An improved genome release (version Mt4.0) for the model legume Medicago truncatula.</title>
        <authorList>
            <person name="Tang H."/>
            <person name="Krishnakumar V."/>
            <person name="Bidwell S."/>
            <person name="Rosen B."/>
            <person name="Chan A."/>
            <person name="Zhou S."/>
            <person name="Gentzbittel L."/>
            <person name="Childs K.L."/>
            <person name="Yandell M."/>
            <person name="Gundlach H."/>
            <person name="Mayer K.F."/>
            <person name="Schwartz D.C."/>
            <person name="Town C.D."/>
        </authorList>
    </citation>
    <scope>GENOME REANNOTATION</scope>
    <source>
        <strain evidence="1">A17</strain>
        <strain evidence="2 3">cv. Jemalong A17</strain>
    </source>
</reference>
<evidence type="ECO:0000313" key="1">
    <source>
        <dbReference type="EMBL" id="KEH32571.1"/>
    </source>
</evidence>
<dbReference type="Proteomes" id="UP000002051">
    <property type="component" value="Chromosome 4"/>
</dbReference>
<dbReference type="HOGENOM" id="CLU_2834986_0_0_1"/>
<name>A0A072UTA0_MEDTR</name>
<reference evidence="2" key="3">
    <citation type="submission" date="2015-04" db="UniProtKB">
        <authorList>
            <consortium name="EnsemblPlants"/>
        </authorList>
    </citation>
    <scope>IDENTIFICATION</scope>
    <source>
        <strain evidence="2">cv. Jemalong A17</strain>
    </source>
</reference>